<keyword evidence="7" id="KW-0436">Ligase</keyword>
<protein>
    <submittedName>
        <fullName evidence="7">O-antigen ligase domain-containing protein</fullName>
    </submittedName>
</protein>
<evidence type="ECO:0000313" key="7">
    <source>
        <dbReference type="EMBL" id="RGQ04012.1"/>
    </source>
</evidence>
<gene>
    <name evidence="7" type="ORF">DWZ11_08705</name>
</gene>
<comment type="caution">
    <text evidence="7">The sequence shown here is derived from an EMBL/GenBank/DDBJ whole genome shotgun (WGS) entry which is preliminary data.</text>
</comment>
<evidence type="ECO:0000313" key="8">
    <source>
        <dbReference type="Proteomes" id="UP000284662"/>
    </source>
</evidence>
<dbReference type="GO" id="GO:0016874">
    <property type="term" value="F:ligase activity"/>
    <property type="evidence" value="ECO:0007669"/>
    <property type="project" value="UniProtKB-KW"/>
</dbReference>
<dbReference type="AlphaFoldDB" id="A0A411ZMG0"/>
<feature type="domain" description="O-antigen ligase-related" evidence="6">
    <location>
        <begin position="220"/>
        <end position="392"/>
    </location>
</feature>
<feature type="transmembrane region" description="Helical" evidence="5">
    <location>
        <begin position="97"/>
        <end position="115"/>
    </location>
</feature>
<dbReference type="Proteomes" id="UP000284662">
    <property type="component" value="Unassembled WGS sequence"/>
</dbReference>
<feature type="transmembrane region" description="Helical" evidence="5">
    <location>
        <begin position="377"/>
        <end position="396"/>
    </location>
</feature>
<keyword evidence="2 5" id="KW-0812">Transmembrane</keyword>
<feature type="transmembrane region" description="Helical" evidence="5">
    <location>
        <begin position="440"/>
        <end position="456"/>
    </location>
</feature>
<feature type="transmembrane region" description="Helical" evidence="5">
    <location>
        <begin position="127"/>
        <end position="151"/>
    </location>
</feature>
<dbReference type="Pfam" id="PF04932">
    <property type="entry name" value="Wzy_C"/>
    <property type="match status" value="1"/>
</dbReference>
<dbReference type="InterPro" id="IPR051533">
    <property type="entry name" value="WaaL-like"/>
</dbReference>
<evidence type="ECO:0000256" key="5">
    <source>
        <dbReference type="SAM" id="Phobius"/>
    </source>
</evidence>
<evidence type="ECO:0000259" key="6">
    <source>
        <dbReference type="Pfam" id="PF04932"/>
    </source>
</evidence>
<dbReference type="EMBL" id="QRST01000018">
    <property type="protein sequence ID" value="RGQ04012.1"/>
    <property type="molecule type" value="Genomic_DNA"/>
</dbReference>
<name>A0A411ZMG0_9FIRM</name>
<proteinExistence type="predicted"/>
<dbReference type="InterPro" id="IPR007016">
    <property type="entry name" value="O-antigen_ligase-rel_domated"/>
</dbReference>
<feature type="transmembrane region" description="Helical" evidence="5">
    <location>
        <begin position="29"/>
        <end position="48"/>
    </location>
</feature>
<feature type="transmembrane region" description="Helical" evidence="5">
    <location>
        <begin position="193"/>
        <end position="211"/>
    </location>
</feature>
<organism evidence="7 8">
    <name type="scientific">Megamonas rupellensis</name>
    <dbReference type="NCBI Taxonomy" id="491921"/>
    <lineage>
        <taxon>Bacteria</taxon>
        <taxon>Bacillati</taxon>
        <taxon>Bacillota</taxon>
        <taxon>Negativicutes</taxon>
        <taxon>Selenomonadales</taxon>
        <taxon>Selenomonadaceae</taxon>
        <taxon>Megamonas</taxon>
    </lineage>
</organism>
<evidence type="ECO:0000256" key="1">
    <source>
        <dbReference type="ARBA" id="ARBA00004141"/>
    </source>
</evidence>
<keyword evidence="3 5" id="KW-1133">Transmembrane helix</keyword>
<evidence type="ECO:0000256" key="2">
    <source>
        <dbReference type="ARBA" id="ARBA00022692"/>
    </source>
</evidence>
<dbReference type="RefSeq" id="WP_117976852.1">
    <property type="nucleotide sequence ID" value="NZ_QRST01000018.1"/>
</dbReference>
<feature type="transmembrane region" description="Helical" evidence="5">
    <location>
        <begin position="416"/>
        <end position="434"/>
    </location>
</feature>
<feature type="transmembrane region" description="Helical" evidence="5">
    <location>
        <begin position="263"/>
        <end position="284"/>
    </location>
</feature>
<evidence type="ECO:0000256" key="3">
    <source>
        <dbReference type="ARBA" id="ARBA00022989"/>
    </source>
</evidence>
<feature type="transmembrane region" description="Helical" evidence="5">
    <location>
        <begin position="218"/>
        <end position="251"/>
    </location>
</feature>
<keyword evidence="4 5" id="KW-0472">Membrane</keyword>
<dbReference type="PANTHER" id="PTHR37422:SF23">
    <property type="entry name" value="TEICHURONIC ACID BIOSYNTHESIS PROTEIN TUAE"/>
    <property type="match status" value="1"/>
</dbReference>
<dbReference type="GO" id="GO:0016020">
    <property type="term" value="C:membrane"/>
    <property type="evidence" value="ECO:0007669"/>
    <property type="project" value="UniProtKB-SubCell"/>
</dbReference>
<dbReference type="PANTHER" id="PTHR37422">
    <property type="entry name" value="TEICHURONIC ACID BIOSYNTHESIS PROTEIN TUAE"/>
    <property type="match status" value="1"/>
</dbReference>
<sequence length="462" mass="53518">MNIIKFLQGCIFFSIILSIFDGLNIKAGILQQGFIYPTVLGIFFFFLWKYEKKESLYLNIIHKKYALLIMYIAINSFININNIIGLEYKGLTSESRLVGNILVLVILFLLTIYYYNVLLIKKNILYWIYKATVYGMFATSIYGLIQLAGIFQSDIANNIYHFVEPYVNIQMKPYEMNYPPRRLVGFSKEGSTFGNYMSVIFPWIVMGLICFNKKIMSFIMIFLSIIFVIFSYSRIAYGCIFLELLVMLLWVNKFKKICINLKFLGALSVILLSVIVFMVSSGIVDFDTLFLKITDVVFSFSDDASDNRVASNVTRIGLQYAAFSIFIDNFLLGIGLGQFQFHAVPYLPNWSYLSLEIQGFANPGDTNFFYGTFNTHVRILAELGIIGFILWINIIYQGFKNYIYIIKNVDQDRKDIIKLIIISYIASIISFINFDIFEFFYFWLLLILSGVIVYKIKNNKNI</sequence>
<evidence type="ECO:0000256" key="4">
    <source>
        <dbReference type="ARBA" id="ARBA00023136"/>
    </source>
</evidence>
<feature type="transmembrane region" description="Helical" evidence="5">
    <location>
        <begin position="68"/>
        <end position="85"/>
    </location>
</feature>
<feature type="transmembrane region" description="Helical" evidence="5">
    <location>
        <begin position="320"/>
        <end position="341"/>
    </location>
</feature>
<comment type="subcellular location">
    <subcellularLocation>
        <location evidence="1">Membrane</location>
        <topology evidence="1">Multi-pass membrane protein</topology>
    </subcellularLocation>
</comment>
<accession>A0A411ZMG0</accession>
<reference evidence="7 8" key="1">
    <citation type="submission" date="2018-08" db="EMBL/GenBank/DDBJ databases">
        <title>A genome reference for cultivated species of the human gut microbiota.</title>
        <authorList>
            <person name="Zou Y."/>
            <person name="Xue W."/>
            <person name="Luo G."/>
        </authorList>
    </citation>
    <scope>NUCLEOTIDE SEQUENCE [LARGE SCALE GENOMIC DNA]</scope>
    <source>
        <strain evidence="7 8">AF29-2</strain>
    </source>
</reference>
<feature type="transmembrane region" description="Helical" evidence="5">
    <location>
        <begin position="7"/>
        <end position="23"/>
    </location>
</feature>